<dbReference type="PANTHER" id="PTHR42930:SF3">
    <property type="entry name" value="PHOSPHATE-SPECIFIC TRANSPORT SYSTEM ACCESSORY PROTEIN PHOU"/>
    <property type="match status" value="1"/>
</dbReference>
<comment type="function">
    <text evidence="1">Plays a role in the regulation of phosphate uptake.</text>
</comment>
<comment type="caution">
    <text evidence="3">The sequence shown here is derived from an EMBL/GenBank/DDBJ whole genome shotgun (WGS) entry which is preliminary data.</text>
</comment>
<keyword evidence="1" id="KW-0963">Cytoplasm</keyword>
<dbReference type="EMBL" id="JACSQA010000023">
    <property type="protein sequence ID" value="MBD8027753.1"/>
    <property type="molecule type" value="Genomic_DNA"/>
</dbReference>
<evidence type="ECO:0000313" key="4">
    <source>
        <dbReference type="Proteomes" id="UP000640930"/>
    </source>
</evidence>
<dbReference type="PIRSF" id="PIRSF003107">
    <property type="entry name" value="PhoU"/>
    <property type="match status" value="1"/>
</dbReference>
<protein>
    <recommendedName>
        <fullName evidence="1">Phosphate-specific transport system accessory protein PhoU</fullName>
    </recommendedName>
</protein>
<dbReference type="NCBIfam" id="TIGR02135">
    <property type="entry name" value="phoU_full"/>
    <property type="match status" value="1"/>
</dbReference>
<dbReference type="Gene3D" id="1.20.58.220">
    <property type="entry name" value="Phosphate transport system protein phou homolog 2, domain 2"/>
    <property type="match status" value="1"/>
</dbReference>
<feature type="domain" description="PhoU" evidence="2">
    <location>
        <begin position="20"/>
        <end position="105"/>
    </location>
</feature>
<organism evidence="3 4">
    <name type="scientific">Ureibacillus galli</name>
    <dbReference type="NCBI Taxonomy" id="2762222"/>
    <lineage>
        <taxon>Bacteria</taxon>
        <taxon>Bacillati</taxon>
        <taxon>Bacillota</taxon>
        <taxon>Bacilli</taxon>
        <taxon>Bacillales</taxon>
        <taxon>Caryophanaceae</taxon>
        <taxon>Ureibacillus</taxon>
    </lineage>
</organism>
<dbReference type="Pfam" id="PF01895">
    <property type="entry name" value="PhoU"/>
    <property type="match status" value="2"/>
</dbReference>
<sequence>MSARERFDHEIQAIQNDFIELCNRSIETLENSFEALFQKNLEQAQQVIIQDVEINRMEEAINDRVIKLMTRQQPVATDLRRLIVLLKAASDMERVGDHAVNIAKEAIRIGNERFITSVELLEDMCYKSTEMLRQVVEAFVEENMSKAKEIAEYDDEIDEMYGDMIKHLMQLSSVVPENISQITYLSFICRFVERCADHATNIAEYLLYLKKGQRFDLNH</sequence>
<dbReference type="InterPro" id="IPR026022">
    <property type="entry name" value="PhoU_dom"/>
</dbReference>
<proteinExistence type="inferred from homology"/>
<keyword evidence="1" id="KW-0592">Phosphate transport</keyword>
<keyword evidence="4" id="KW-1185">Reference proteome</keyword>
<name>A0ABR8XET8_9BACL</name>
<dbReference type="InterPro" id="IPR038078">
    <property type="entry name" value="PhoU-like_sf"/>
</dbReference>
<comment type="subunit">
    <text evidence="1">Homodimer.</text>
</comment>
<evidence type="ECO:0000259" key="2">
    <source>
        <dbReference type="Pfam" id="PF01895"/>
    </source>
</evidence>
<dbReference type="PANTHER" id="PTHR42930">
    <property type="entry name" value="PHOSPHATE-SPECIFIC TRANSPORT SYSTEM ACCESSORY PROTEIN PHOU"/>
    <property type="match status" value="1"/>
</dbReference>
<evidence type="ECO:0000313" key="3">
    <source>
        <dbReference type="EMBL" id="MBD8027753.1"/>
    </source>
</evidence>
<feature type="domain" description="PhoU" evidence="2">
    <location>
        <begin position="121"/>
        <end position="205"/>
    </location>
</feature>
<dbReference type="RefSeq" id="WP_191708177.1">
    <property type="nucleotide sequence ID" value="NZ_JACSQA010000023.1"/>
</dbReference>
<evidence type="ECO:0000256" key="1">
    <source>
        <dbReference type="PIRNR" id="PIRNR003107"/>
    </source>
</evidence>
<dbReference type="InterPro" id="IPR028366">
    <property type="entry name" value="PhoU"/>
</dbReference>
<dbReference type="SUPFAM" id="SSF109755">
    <property type="entry name" value="PhoU-like"/>
    <property type="match status" value="1"/>
</dbReference>
<comment type="similarity">
    <text evidence="1">Belongs to the PhoU family.</text>
</comment>
<gene>
    <name evidence="3" type="primary">phoU</name>
    <name evidence="3" type="ORF">H9636_13945</name>
</gene>
<keyword evidence="1" id="KW-0813">Transport</keyword>
<comment type="subcellular location">
    <subcellularLocation>
        <location evidence="1">Cytoplasm</location>
    </subcellularLocation>
</comment>
<reference evidence="3 4" key="1">
    <citation type="submission" date="2020-08" db="EMBL/GenBank/DDBJ databases">
        <title>A Genomic Blueprint of the Chicken Gut Microbiome.</title>
        <authorList>
            <person name="Gilroy R."/>
            <person name="Ravi A."/>
            <person name="Getino M."/>
            <person name="Pursley I."/>
            <person name="Horton D.L."/>
            <person name="Alikhan N.-F."/>
            <person name="Baker D."/>
            <person name="Gharbi K."/>
            <person name="Hall N."/>
            <person name="Watson M."/>
            <person name="Adriaenssens E.M."/>
            <person name="Foster-Nyarko E."/>
            <person name="Jarju S."/>
            <person name="Secka A."/>
            <person name="Antonio M."/>
            <person name="Oren A."/>
            <person name="Chaudhuri R."/>
            <person name="La Ragione R.M."/>
            <person name="Hildebrand F."/>
            <person name="Pallen M.J."/>
        </authorList>
    </citation>
    <scope>NUCLEOTIDE SEQUENCE [LARGE SCALE GENOMIC DNA]</scope>
    <source>
        <strain evidence="3 4">Re31</strain>
    </source>
</reference>
<dbReference type="Proteomes" id="UP000640930">
    <property type="component" value="Unassembled WGS sequence"/>
</dbReference>
<accession>A0ABR8XET8</accession>